<accession>A0A6C0DE06</accession>
<dbReference type="EMBL" id="MN739582">
    <property type="protein sequence ID" value="QHT14414.1"/>
    <property type="molecule type" value="Genomic_DNA"/>
</dbReference>
<proteinExistence type="predicted"/>
<organism evidence="1">
    <name type="scientific">viral metagenome</name>
    <dbReference type="NCBI Taxonomy" id="1070528"/>
    <lineage>
        <taxon>unclassified sequences</taxon>
        <taxon>metagenomes</taxon>
        <taxon>organismal metagenomes</taxon>
    </lineage>
</organism>
<reference evidence="1" key="1">
    <citation type="journal article" date="2020" name="Nature">
        <title>Giant virus diversity and host interactions through global metagenomics.</title>
        <authorList>
            <person name="Schulz F."/>
            <person name="Roux S."/>
            <person name="Paez-Espino D."/>
            <person name="Jungbluth S."/>
            <person name="Walsh D.A."/>
            <person name="Denef V.J."/>
            <person name="McMahon K.D."/>
            <person name="Konstantinidis K.T."/>
            <person name="Eloe-Fadrosh E.A."/>
            <person name="Kyrpides N.C."/>
            <person name="Woyke T."/>
        </authorList>
    </citation>
    <scope>NUCLEOTIDE SEQUENCE</scope>
    <source>
        <strain evidence="1">GVMAG-M-3300023174-137</strain>
    </source>
</reference>
<protein>
    <submittedName>
        <fullName evidence="1">Uncharacterized protein</fullName>
    </submittedName>
</protein>
<name>A0A6C0DE06_9ZZZZ</name>
<sequence>MHQITPQDPDTFHFFESNRSQISFPQRKAVLNIGTSKLETFGLMNCLAIGGIFTDLHDNPKGSFLTHESPTEIHIQMIYVEYLYNIIREKGYHLKYLILFKIEPEGESNTIYTFLGNTYRYRDLCDQIANYMKQKYHIKPAIVDYGHYCSRCMKNNRDPRLEFCGKATIDPTKDYVINYFGKISLSPPYRAVNITRG</sequence>
<dbReference type="AlphaFoldDB" id="A0A6C0DE06"/>
<evidence type="ECO:0000313" key="1">
    <source>
        <dbReference type="EMBL" id="QHT14414.1"/>
    </source>
</evidence>